<reference evidence="2 3" key="1">
    <citation type="submission" date="2018-06" db="EMBL/GenBank/DDBJ databases">
        <title>Comparative genomics reveals the genomic features of Rhizophagus irregularis, R. cerebriforme, R. diaphanum and Gigaspora rosea, and their symbiotic lifestyle signature.</title>
        <authorList>
            <person name="Morin E."/>
            <person name="San Clemente H."/>
            <person name="Chen E.C.H."/>
            <person name="De La Providencia I."/>
            <person name="Hainaut M."/>
            <person name="Kuo A."/>
            <person name="Kohler A."/>
            <person name="Murat C."/>
            <person name="Tang N."/>
            <person name="Roy S."/>
            <person name="Loubradou J."/>
            <person name="Henrissat B."/>
            <person name="Grigoriev I.V."/>
            <person name="Corradi N."/>
            <person name="Roux C."/>
            <person name="Martin F.M."/>
        </authorList>
    </citation>
    <scope>NUCLEOTIDE SEQUENCE [LARGE SCALE GENOMIC DNA]</scope>
    <source>
        <strain evidence="2 3">DAOM 194757</strain>
    </source>
</reference>
<evidence type="ECO:0000313" key="2">
    <source>
        <dbReference type="EMBL" id="RIB16102.1"/>
    </source>
</evidence>
<feature type="transmembrane region" description="Helical" evidence="1">
    <location>
        <begin position="38"/>
        <end position="65"/>
    </location>
</feature>
<name>A0A397V274_9GLOM</name>
<gene>
    <name evidence="2" type="ORF">C2G38_2091809</name>
</gene>
<organism evidence="2 3">
    <name type="scientific">Gigaspora rosea</name>
    <dbReference type="NCBI Taxonomy" id="44941"/>
    <lineage>
        <taxon>Eukaryota</taxon>
        <taxon>Fungi</taxon>
        <taxon>Fungi incertae sedis</taxon>
        <taxon>Mucoromycota</taxon>
        <taxon>Glomeromycotina</taxon>
        <taxon>Glomeromycetes</taxon>
        <taxon>Diversisporales</taxon>
        <taxon>Gigasporaceae</taxon>
        <taxon>Gigaspora</taxon>
    </lineage>
</organism>
<protein>
    <submittedName>
        <fullName evidence="2">Uncharacterized protein</fullName>
    </submittedName>
</protein>
<dbReference type="AlphaFoldDB" id="A0A397V274"/>
<keyword evidence="1" id="KW-0812">Transmembrane</keyword>
<keyword evidence="1" id="KW-0472">Membrane</keyword>
<dbReference type="EMBL" id="QKWP01000702">
    <property type="protein sequence ID" value="RIB16102.1"/>
    <property type="molecule type" value="Genomic_DNA"/>
</dbReference>
<comment type="caution">
    <text evidence="2">The sequence shown here is derived from an EMBL/GenBank/DDBJ whole genome shotgun (WGS) entry which is preliminary data.</text>
</comment>
<accession>A0A397V274</accession>
<dbReference type="Proteomes" id="UP000266673">
    <property type="component" value="Unassembled WGS sequence"/>
</dbReference>
<evidence type="ECO:0000313" key="3">
    <source>
        <dbReference type="Proteomes" id="UP000266673"/>
    </source>
</evidence>
<keyword evidence="3" id="KW-1185">Reference proteome</keyword>
<proteinExistence type="predicted"/>
<evidence type="ECO:0000256" key="1">
    <source>
        <dbReference type="SAM" id="Phobius"/>
    </source>
</evidence>
<keyword evidence="1" id="KW-1133">Transmembrane helix</keyword>
<sequence>TGGKRDGLGSPSQPTRYTSSWWLGQVEAIALKLSYLEIFFVVVCRVIHWVRFPATIITLFCSLYYKNRFRKYICCKINM</sequence>
<feature type="non-terminal residue" evidence="2">
    <location>
        <position position="1"/>
    </location>
</feature>